<dbReference type="SUPFAM" id="SSF48208">
    <property type="entry name" value="Six-hairpin glycosidases"/>
    <property type="match status" value="1"/>
</dbReference>
<keyword evidence="6 9" id="KW-0326">Glycosidase</keyword>
<evidence type="ECO:0000256" key="8">
    <source>
        <dbReference type="PROSITE-ProRule" id="PRU10058"/>
    </source>
</evidence>
<dbReference type="NCBIfam" id="NF008305">
    <property type="entry name" value="PRK11097.1"/>
    <property type="match status" value="1"/>
</dbReference>
<comment type="similarity">
    <text evidence="2 9">Belongs to the glycosyl hydrolase 8 (cellulase D) family.</text>
</comment>
<proteinExistence type="inferred from homology"/>
<reference evidence="11" key="1">
    <citation type="submission" date="2023-06" db="EMBL/GenBank/DDBJ databases">
        <authorList>
            <person name="Zhang S."/>
        </authorList>
    </citation>
    <scope>NUCLEOTIDE SEQUENCE</scope>
    <source>
        <strain evidence="11">SG2303</strain>
    </source>
</reference>
<keyword evidence="7 9" id="KW-0119">Carbohydrate metabolism</keyword>
<dbReference type="EMBL" id="JAUEDK010000001">
    <property type="protein sequence ID" value="MDN0073298.1"/>
    <property type="molecule type" value="Genomic_DNA"/>
</dbReference>
<gene>
    <name evidence="11" type="primary">bcsZ</name>
    <name evidence="11" type="ORF">QU481_00085</name>
</gene>
<comment type="catalytic activity">
    <reaction evidence="1">
        <text>Endohydrolysis of (1-&gt;4)-beta-D-glucosidic linkages in cellulose, lichenin and cereal beta-D-glucans.</text>
        <dbReference type="EC" id="3.2.1.4"/>
    </reaction>
</comment>
<feature type="active site" description="Nucleophile" evidence="8">
    <location>
        <position position="119"/>
    </location>
</feature>
<dbReference type="Gene3D" id="1.50.10.10">
    <property type="match status" value="1"/>
</dbReference>
<name>A0ABT7XHS2_9NEIS</name>
<evidence type="ECO:0000256" key="7">
    <source>
        <dbReference type="ARBA" id="ARBA00023326"/>
    </source>
</evidence>
<keyword evidence="3 10" id="KW-0732">Signal</keyword>
<dbReference type="PRINTS" id="PR00735">
    <property type="entry name" value="GLHYDRLASE8"/>
</dbReference>
<dbReference type="InterPro" id="IPR008928">
    <property type="entry name" value="6-hairpin_glycosidase_sf"/>
</dbReference>
<evidence type="ECO:0000256" key="5">
    <source>
        <dbReference type="ARBA" id="ARBA00023001"/>
    </source>
</evidence>
<evidence type="ECO:0000256" key="10">
    <source>
        <dbReference type="SAM" id="SignalP"/>
    </source>
</evidence>
<dbReference type="InterPro" id="IPR002037">
    <property type="entry name" value="Glyco_hydro_8"/>
</dbReference>
<keyword evidence="5" id="KW-0136">Cellulose degradation</keyword>
<dbReference type="PROSITE" id="PS00812">
    <property type="entry name" value="GLYCOSYL_HYDROL_F8"/>
    <property type="match status" value="1"/>
</dbReference>
<sequence length="383" mass="42180">MRRPIKSWLAAALLCLAGSAQAAPCGDWPDWTVFKQRFLSDGGRVIDRSMANMQTTSEGQSYALFFALVANDRATFDKVLAWTRDNLAGGDLTARLPAWQWGKRDDGSWDVIDANSASDADLWIAYSLIEAGRLWQEPRYTAMGKLIGQRMLREEAADLPGLGLTLLPGAKGFQPEPTLWRLNPSYVPLQLVERMARALPDSGWRKLLASSEQLILKSAPKGYAPDWVGYRAGKGFVPDAKTKAVGSFDAIRVYTWAGMLSPELPGRMRLLNWLSPMGTLVAKRGTPPTEIDTVSGQAGEAGPVGFSVAMLPFLIASGQKNAADEQLTRLAAKPLAERPQNYYEHVLSLFGLGWQQQRYAFNRYGEVRPHWETACPASSRSSS</sequence>
<accession>A0ABT7XHS2</accession>
<organism evidence="11 12">
    <name type="scientific">Crenobacter oryzisoli</name>
    <dbReference type="NCBI Taxonomy" id="3056844"/>
    <lineage>
        <taxon>Bacteria</taxon>
        <taxon>Pseudomonadati</taxon>
        <taxon>Pseudomonadota</taxon>
        <taxon>Betaproteobacteria</taxon>
        <taxon>Neisseriales</taxon>
        <taxon>Neisseriaceae</taxon>
        <taxon>Crenobacter</taxon>
    </lineage>
</organism>
<evidence type="ECO:0000256" key="9">
    <source>
        <dbReference type="RuleBase" id="RU361167"/>
    </source>
</evidence>
<dbReference type="EC" id="3.2.1.-" evidence="9"/>
<dbReference type="InterPro" id="IPR019834">
    <property type="entry name" value="Glyco_hydro_8_CS"/>
</dbReference>
<evidence type="ECO:0000256" key="2">
    <source>
        <dbReference type="ARBA" id="ARBA00009209"/>
    </source>
</evidence>
<dbReference type="RefSeq" id="WP_289827818.1">
    <property type="nucleotide sequence ID" value="NZ_JAUEDK010000001.1"/>
</dbReference>
<keyword evidence="4 9" id="KW-0378">Hydrolase</keyword>
<dbReference type="Proteomes" id="UP001168540">
    <property type="component" value="Unassembled WGS sequence"/>
</dbReference>
<keyword evidence="12" id="KW-1185">Reference proteome</keyword>
<evidence type="ECO:0000256" key="1">
    <source>
        <dbReference type="ARBA" id="ARBA00000966"/>
    </source>
</evidence>
<keyword evidence="7 9" id="KW-0624">Polysaccharide degradation</keyword>
<feature type="signal peptide" evidence="10">
    <location>
        <begin position="1"/>
        <end position="22"/>
    </location>
</feature>
<comment type="caution">
    <text evidence="11">The sequence shown here is derived from an EMBL/GenBank/DDBJ whole genome shotgun (WGS) entry which is preliminary data.</text>
</comment>
<evidence type="ECO:0000313" key="12">
    <source>
        <dbReference type="Proteomes" id="UP001168540"/>
    </source>
</evidence>
<evidence type="ECO:0000256" key="3">
    <source>
        <dbReference type="ARBA" id="ARBA00022729"/>
    </source>
</evidence>
<evidence type="ECO:0000256" key="4">
    <source>
        <dbReference type="ARBA" id="ARBA00022801"/>
    </source>
</evidence>
<protein>
    <recommendedName>
        <fullName evidence="9">Glucanase</fullName>
        <ecNumber evidence="9">3.2.1.-</ecNumber>
    </recommendedName>
</protein>
<dbReference type="GO" id="GO:0008810">
    <property type="term" value="F:cellulase activity"/>
    <property type="evidence" value="ECO:0007669"/>
    <property type="project" value="UniProtKB-EC"/>
</dbReference>
<evidence type="ECO:0000313" key="11">
    <source>
        <dbReference type="EMBL" id="MDN0073298.1"/>
    </source>
</evidence>
<evidence type="ECO:0000256" key="6">
    <source>
        <dbReference type="ARBA" id="ARBA00023295"/>
    </source>
</evidence>
<dbReference type="Pfam" id="PF01270">
    <property type="entry name" value="Glyco_hydro_8"/>
    <property type="match status" value="1"/>
</dbReference>
<dbReference type="InterPro" id="IPR012341">
    <property type="entry name" value="6hp_glycosidase-like_sf"/>
</dbReference>
<feature type="chain" id="PRO_5046588384" description="Glucanase" evidence="10">
    <location>
        <begin position="23"/>
        <end position="383"/>
    </location>
</feature>